<dbReference type="PROSITE" id="PS50837">
    <property type="entry name" value="NACHT"/>
    <property type="match status" value="1"/>
</dbReference>
<sequence length="688" mass="78264">MRLLQFGDNGELSLAEYVGNDIPPYAILSHTWGQDCDEVTFKDIVDGTGKSKAGYQKLTFCAKRAVNDGLQYFWVDTCSIDKSSSAELSEAINSMFRWYQDAAICYVYLSDVSGTSAVQGEEEFSQTWKPEFKKSRWFTRGWTLQELIAPSSVEFFSKEGQRLGDKKSLEQTLHDITGVAIYALQGSPLPHFSVEERMSWAKQRQTKREEDAAYSLIGIFDVSMSLIYGEGRQKAFTRLRREINESNSINLPIASGASFDSHLEEHSPKCLPDTRTGILHQITQWAGDETGKSIFWLNGMAGTGKSTIARTLAHTFADQGKLGATFFFKKGEGERGNASRFFSTIATDLVAHERGMIPSIRSAINDDASILERALKDQFEKLILRPLRETKQTRQKKLLRIIIVDALDECERDEDIRTLLQLLPRTKDLMPTSLRVLVTSRPELPVRLGFREMTDGTYQDFVLHEIPMSIIKHDIYVFLEHELGVIRIKRLLPSEWPSRDQIQELAELAVPLFIFAATICRYIGAKGSDPEEYLDKVLQYRKSTFSQLERTYLPILDQLLAEQEEEDREAWLCAFCDLVGSIVILEDPLSAVSLAHLLQIPPKRIKNRLDSLHSVLSVPEQEDTPIRLLHLSFRDFLVDPQRHGKSSIWVDEQKNTSEACISLPSSNVWPKRPPPGYVQYLQAWYTTK</sequence>
<name>A0A9W9CPS3_9PLEO</name>
<dbReference type="Pfam" id="PF06985">
    <property type="entry name" value="HET"/>
    <property type="match status" value="1"/>
</dbReference>
<dbReference type="InterPro" id="IPR007111">
    <property type="entry name" value="NACHT_NTPase"/>
</dbReference>
<dbReference type="OrthoDB" id="5424155at2759"/>
<dbReference type="EMBL" id="JAPEUY010000004">
    <property type="protein sequence ID" value="KAJ4373968.1"/>
    <property type="molecule type" value="Genomic_DNA"/>
</dbReference>
<dbReference type="PANTHER" id="PTHR10622">
    <property type="entry name" value="HET DOMAIN-CONTAINING PROTEIN"/>
    <property type="match status" value="1"/>
</dbReference>
<dbReference type="PANTHER" id="PTHR10622:SF11">
    <property type="entry name" value="HET-DOMAIN-CONTAINING PROTEIN"/>
    <property type="match status" value="1"/>
</dbReference>
<evidence type="ECO:0000259" key="2">
    <source>
        <dbReference type="PROSITE" id="PS50837"/>
    </source>
</evidence>
<dbReference type="InterPro" id="IPR027417">
    <property type="entry name" value="P-loop_NTPase"/>
</dbReference>
<accession>A0A9W9CPS3</accession>
<keyword evidence="4" id="KW-1185">Reference proteome</keyword>
<dbReference type="Pfam" id="PF24883">
    <property type="entry name" value="NPHP3_N"/>
    <property type="match status" value="1"/>
</dbReference>
<reference evidence="3" key="1">
    <citation type="submission" date="2022-10" db="EMBL/GenBank/DDBJ databases">
        <title>Tapping the CABI collections for fungal endophytes: first genome assemblies for Collariella, Neodidymelliopsis, Ascochyta clinopodiicola, Didymella pomorum, Didymosphaeria variabile, Neocosmospora piperis and Neocucurbitaria cava.</title>
        <authorList>
            <person name="Hill R."/>
        </authorList>
    </citation>
    <scope>NUCLEOTIDE SEQUENCE</scope>
    <source>
        <strain evidence="3">IMI 356814</strain>
    </source>
</reference>
<dbReference type="InterPro" id="IPR056884">
    <property type="entry name" value="NPHP3-like_N"/>
</dbReference>
<proteinExistence type="predicted"/>
<evidence type="ECO:0000313" key="4">
    <source>
        <dbReference type="Proteomes" id="UP001140560"/>
    </source>
</evidence>
<dbReference type="Proteomes" id="UP001140560">
    <property type="component" value="Unassembled WGS sequence"/>
</dbReference>
<gene>
    <name evidence="3" type="ORF">N0V83_002707</name>
</gene>
<organism evidence="3 4">
    <name type="scientific">Neocucurbitaria cava</name>
    <dbReference type="NCBI Taxonomy" id="798079"/>
    <lineage>
        <taxon>Eukaryota</taxon>
        <taxon>Fungi</taxon>
        <taxon>Dikarya</taxon>
        <taxon>Ascomycota</taxon>
        <taxon>Pezizomycotina</taxon>
        <taxon>Dothideomycetes</taxon>
        <taxon>Pleosporomycetidae</taxon>
        <taxon>Pleosporales</taxon>
        <taxon>Pleosporineae</taxon>
        <taxon>Cucurbitariaceae</taxon>
        <taxon>Neocucurbitaria</taxon>
    </lineage>
</organism>
<evidence type="ECO:0000313" key="3">
    <source>
        <dbReference type="EMBL" id="KAJ4373968.1"/>
    </source>
</evidence>
<dbReference type="SUPFAM" id="SSF52540">
    <property type="entry name" value="P-loop containing nucleoside triphosphate hydrolases"/>
    <property type="match status" value="1"/>
</dbReference>
<feature type="domain" description="NACHT" evidence="2">
    <location>
        <begin position="293"/>
        <end position="442"/>
    </location>
</feature>
<protein>
    <recommendedName>
        <fullName evidence="2">NACHT domain-containing protein</fullName>
    </recommendedName>
</protein>
<comment type="caution">
    <text evidence="3">The sequence shown here is derived from an EMBL/GenBank/DDBJ whole genome shotgun (WGS) entry which is preliminary data.</text>
</comment>
<evidence type="ECO:0000256" key="1">
    <source>
        <dbReference type="ARBA" id="ARBA00022737"/>
    </source>
</evidence>
<keyword evidence="1" id="KW-0677">Repeat</keyword>
<dbReference type="AlphaFoldDB" id="A0A9W9CPS3"/>
<dbReference type="InterPro" id="IPR010730">
    <property type="entry name" value="HET"/>
</dbReference>
<dbReference type="Gene3D" id="3.40.50.300">
    <property type="entry name" value="P-loop containing nucleotide triphosphate hydrolases"/>
    <property type="match status" value="1"/>
</dbReference>